<protein>
    <submittedName>
        <fullName evidence="8">4Fe-4S ferredoxin, iron-sulfur binding domain protein</fullName>
    </submittedName>
</protein>
<evidence type="ECO:0000313" key="9">
    <source>
        <dbReference type="Proteomes" id="UP000000674"/>
    </source>
</evidence>
<dbReference type="HOGENOM" id="CLU_043374_3_3_2"/>
<evidence type="ECO:0000256" key="5">
    <source>
        <dbReference type="ARBA" id="ARBA00023004"/>
    </source>
</evidence>
<evidence type="ECO:0000259" key="7">
    <source>
        <dbReference type="PROSITE" id="PS51379"/>
    </source>
</evidence>
<dbReference type="GeneID" id="4462143"/>
<dbReference type="Pfam" id="PF13247">
    <property type="entry name" value="Fer4_11"/>
    <property type="match status" value="1"/>
</dbReference>
<dbReference type="CDD" id="cd16374">
    <property type="entry name" value="DMSOR_beta_like"/>
    <property type="match status" value="1"/>
</dbReference>
<dbReference type="InterPro" id="IPR017900">
    <property type="entry name" value="4Fe4S_Fe_S_CS"/>
</dbReference>
<dbReference type="Gene3D" id="3.30.70.20">
    <property type="match status" value="3"/>
</dbReference>
<dbReference type="RefSeq" id="WP_011696505.1">
    <property type="nucleotide sequence ID" value="NC_008553.1"/>
</dbReference>
<keyword evidence="6" id="KW-0411">Iron-sulfur</keyword>
<evidence type="ECO:0000256" key="4">
    <source>
        <dbReference type="ARBA" id="ARBA00022982"/>
    </source>
</evidence>
<gene>
    <name evidence="8" type="ordered locus">Mthe_1338</name>
</gene>
<keyword evidence="3" id="KW-0479">Metal-binding</keyword>
<evidence type="ECO:0000256" key="2">
    <source>
        <dbReference type="ARBA" id="ARBA00022485"/>
    </source>
</evidence>
<dbReference type="PANTHER" id="PTHR42859:SF10">
    <property type="entry name" value="DIMETHYLSULFOXIDE REDUCTASE CHAIN B"/>
    <property type="match status" value="1"/>
</dbReference>
<dbReference type="STRING" id="349307.Mthe_1338"/>
<dbReference type="KEGG" id="mtp:Mthe_1338"/>
<name>A0B8T9_METTP</name>
<dbReference type="Pfam" id="PF12797">
    <property type="entry name" value="Fer4_2"/>
    <property type="match status" value="1"/>
</dbReference>
<keyword evidence="1" id="KW-0813">Transport</keyword>
<accession>A0B8T9</accession>
<dbReference type="InterPro" id="IPR017896">
    <property type="entry name" value="4Fe4S_Fe-S-bd"/>
</dbReference>
<keyword evidence="5" id="KW-0408">Iron</keyword>
<dbReference type="SUPFAM" id="SSF54862">
    <property type="entry name" value="4Fe-4S ferredoxins"/>
    <property type="match status" value="1"/>
</dbReference>
<dbReference type="GO" id="GO:0016491">
    <property type="term" value="F:oxidoreductase activity"/>
    <property type="evidence" value="ECO:0007669"/>
    <property type="project" value="UniProtKB-ARBA"/>
</dbReference>
<keyword evidence="2" id="KW-0004">4Fe-4S</keyword>
<feature type="domain" description="4Fe-4S ferredoxin-type" evidence="7">
    <location>
        <begin position="67"/>
        <end position="96"/>
    </location>
</feature>
<dbReference type="OrthoDB" id="2837at2157"/>
<dbReference type="PANTHER" id="PTHR42859">
    <property type="entry name" value="OXIDOREDUCTASE"/>
    <property type="match status" value="1"/>
</dbReference>
<evidence type="ECO:0000256" key="1">
    <source>
        <dbReference type="ARBA" id="ARBA00022448"/>
    </source>
</evidence>
<dbReference type="InterPro" id="IPR050294">
    <property type="entry name" value="RnfB_subfamily"/>
</dbReference>
<keyword evidence="9" id="KW-1185">Reference proteome</keyword>
<dbReference type="PROSITE" id="PS51379">
    <property type="entry name" value="4FE4S_FER_2"/>
    <property type="match status" value="2"/>
</dbReference>
<evidence type="ECO:0000256" key="3">
    <source>
        <dbReference type="ARBA" id="ARBA00022723"/>
    </source>
</evidence>
<reference evidence="8 9" key="1">
    <citation type="submission" date="2006-10" db="EMBL/GenBank/DDBJ databases">
        <title>Complete sequence of Methanosaeta thermophila PT.</title>
        <authorList>
            <consortium name="US DOE Joint Genome Institute"/>
            <person name="Copeland A."/>
            <person name="Lucas S."/>
            <person name="Lapidus A."/>
            <person name="Barry K."/>
            <person name="Detter J.C."/>
            <person name="Glavina del Rio T."/>
            <person name="Hammon N."/>
            <person name="Israni S."/>
            <person name="Pitluck S."/>
            <person name="Chain P."/>
            <person name="Malfatti S."/>
            <person name="Shin M."/>
            <person name="Vergez L."/>
            <person name="Schmutz J."/>
            <person name="Larimer F."/>
            <person name="Land M."/>
            <person name="Hauser L."/>
            <person name="Kyrpides N."/>
            <person name="Kim E."/>
            <person name="Smith K.S."/>
            <person name="Ingram-Smith C."/>
            <person name="Richardson P."/>
        </authorList>
    </citation>
    <scope>NUCLEOTIDE SEQUENCE [LARGE SCALE GENOMIC DNA]</scope>
    <source>
        <strain evidence="9">DSM 6194 / JCM 14653 / NBRC 101360 / PT</strain>
    </source>
</reference>
<dbReference type="EMBL" id="CP000477">
    <property type="protein sequence ID" value="ABK15113.1"/>
    <property type="molecule type" value="Genomic_DNA"/>
</dbReference>
<dbReference type="PROSITE" id="PS00198">
    <property type="entry name" value="4FE4S_FER_1"/>
    <property type="match status" value="1"/>
</dbReference>
<sequence>MAKIYLDPERCIGCRSCEVACEREHGHPRISVGIVGDLAAVPVYCHQCDTSPCTAVCYTGSLRLDGDMVAFDQDLCTRCGLCVVACPFGAIELRSMIQRCDLCIEKETPICVMTCPAEALRLGDVDVVSRSTRRRAAGALAARLVRI</sequence>
<feature type="domain" description="4Fe-4S ferredoxin-type" evidence="7">
    <location>
        <begin position="2"/>
        <end position="33"/>
    </location>
</feature>
<evidence type="ECO:0000313" key="8">
    <source>
        <dbReference type="EMBL" id="ABK15113.1"/>
    </source>
</evidence>
<proteinExistence type="predicted"/>
<keyword evidence="4" id="KW-0249">Electron transport</keyword>
<dbReference type="Proteomes" id="UP000000674">
    <property type="component" value="Chromosome"/>
</dbReference>
<dbReference type="AlphaFoldDB" id="A0B8T9"/>
<evidence type="ECO:0000256" key="6">
    <source>
        <dbReference type="ARBA" id="ARBA00023014"/>
    </source>
</evidence>
<organism evidence="8 9">
    <name type="scientific">Methanothrix thermoacetophila (strain DSM 6194 / JCM 14653 / NBRC 101360 / PT)</name>
    <name type="common">Methanosaeta thermophila</name>
    <dbReference type="NCBI Taxonomy" id="349307"/>
    <lineage>
        <taxon>Archaea</taxon>
        <taxon>Methanobacteriati</taxon>
        <taxon>Methanobacteriota</taxon>
        <taxon>Stenosarchaea group</taxon>
        <taxon>Methanomicrobia</taxon>
        <taxon>Methanotrichales</taxon>
        <taxon>Methanotrichaceae</taxon>
        <taxon>Methanothrix</taxon>
    </lineage>
</organism>